<accession>A0AA87MLK0</accession>
<dbReference type="Proteomes" id="UP000001343">
    <property type="component" value="Unassembled WGS sequence"/>
</dbReference>
<dbReference type="EMBL" id="AKWM02000078">
    <property type="protein sequence ID" value="EKR98585.1"/>
    <property type="molecule type" value="Genomic_DNA"/>
</dbReference>
<evidence type="ECO:0000313" key="2">
    <source>
        <dbReference type="Proteomes" id="UP000001343"/>
    </source>
</evidence>
<gene>
    <name evidence="1" type="ORF">LEP1GSC125_1802</name>
</gene>
<reference evidence="1 2" key="1">
    <citation type="journal article" date="2014" name="Int. J. Syst. Evol. Microbiol.">
        <title>Leptospira mayottensis sp. nov., a pathogenic species of the genus Leptospira isolated from humans.</title>
        <authorList>
            <person name="Bourhy P."/>
            <person name="Collet L."/>
            <person name="Brisse S."/>
            <person name="Picardeau M."/>
        </authorList>
    </citation>
    <scope>NUCLEOTIDE SEQUENCE [LARGE SCALE GENOMIC DNA]</scope>
    <source>
        <strain evidence="1 2">200901122</strain>
    </source>
</reference>
<name>A0AA87MLK0_9LEPT</name>
<organism evidence="1 2">
    <name type="scientific">Leptospira mayottensis 200901122</name>
    <dbReference type="NCBI Taxonomy" id="1193010"/>
    <lineage>
        <taxon>Bacteria</taxon>
        <taxon>Pseudomonadati</taxon>
        <taxon>Spirochaetota</taxon>
        <taxon>Spirochaetia</taxon>
        <taxon>Leptospirales</taxon>
        <taxon>Leptospiraceae</taxon>
        <taxon>Leptospira</taxon>
    </lineage>
</organism>
<evidence type="ECO:0000313" key="1">
    <source>
        <dbReference type="EMBL" id="EKR98585.1"/>
    </source>
</evidence>
<sequence>MSWVILFPIFCKNCSLLLGKIVKFSQKSSPFSFFSKNVFGLNFDHEFRSLLKLFWFLTSFFRKRFETSSKKILHFENVWKFLSA</sequence>
<proteinExistence type="predicted"/>
<protein>
    <submittedName>
        <fullName evidence="1">Uncharacterized protein</fullName>
    </submittedName>
</protein>
<comment type="caution">
    <text evidence="1">The sequence shown here is derived from an EMBL/GenBank/DDBJ whole genome shotgun (WGS) entry which is preliminary data.</text>
</comment>
<dbReference type="AlphaFoldDB" id="A0AA87MLK0"/>